<dbReference type="InterPro" id="IPR032675">
    <property type="entry name" value="LRR_dom_sf"/>
</dbReference>
<dbReference type="GeneID" id="24437078"/>
<dbReference type="EMBL" id="GG662853">
    <property type="protein sequence ID" value="EWS76466.1"/>
    <property type="molecule type" value="Genomic_DNA"/>
</dbReference>
<gene>
    <name evidence="1" type="ORF">TTHERM_000066789</name>
</gene>
<proteinExistence type="predicted"/>
<dbReference type="KEGG" id="tet:TTHERM_000066789"/>
<dbReference type="Gene3D" id="3.80.10.10">
    <property type="entry name" value="Ribonuclease Inhibitor"/>
    <property type="match status" value="1"/>
</dbReference>
<protein>
    <recommendedName>
        <fullName evidence="3">Kinase domain protein</fullName>
    </recommendedName>
</protein>
<reference evidence="2" key="1">
    <citation type="journal article" date="2006" name="PLoS Biol.">
        <title>Macronuclear genome sequence of the ciliate Tetrahymena thermophila, a model eukaryote.</title>
        <authorList>
            <person name="Eisen J.A."/>
            <person name="Coyne R.S."/>
            <person name="Wu M."/>
            <person name="Wu D."/>
            <person name="Thiagarajan M."/>
            <person name="Wortman J.R."/>
            <person name="Badger J.H."/>
            <person name="Ren Q."/>
            <person name="Amedeo P."/>
            <person name="Jones K.M."/>
            <person name="Tallon L.J."/>
            <person name="Delcher A.L."/>
            <person name="Salzberg S.L."/>
            <person name="Silva J.C."/>
            <person name="Haas B.J."/>
            <person name="Majoros W.H."/>
            <person name="Farzad M."/>
            <person name="Carlton J.M."/>
            <person name="Smith R.K. Jr."/>
            <person name="Garg J."/>
            <person name="Pearlman R.E."/>
            <person name="Karrer K.M."/>
            <person name="Sun L."/>
            <person name="Manning G."/>
            <person name="Elde N.C."/>
            <person name="Turkewitz A.P."/>
            <person name="Asai D.J."/>
            <person name="Wilkes D.E."/>
            <person name="Wang Y."/>
            <person name="Cai H."/>
            <person name="Collins K."/>
            <person name="Stewart B.A."/>
            <person name="Lee S.R."/>
            <person name="Wilamowska K."/>
            <person name="Weinberg Z."/>
            <person name="Ruzzo W.L."/>
            <person name="Wloga D."/>
            <person name="Gaertig J."/>
            <person name="Frankel J."/>
            <person name="Tsao C.-C."/>
            <person name="Gorovsky M.A."/>
            <person name="Keeling P.J."/>
            <person name="Waller R.F."/>
            <person name="Patron N.J."/>
            <person name="Cherry J.M."/>
            <person name="Stover N.A."/>
            <person name="Krieger C.J."/>
            <person name="del Toro C."/>
            <person name="Ryder H.F."/>
            <person name="Williamson S.C."/>
            <person name="Barbeau R.A."/>
            <person name="Hamilton E.P."/>
            <person name="Orias E."/>
        </authorList>
    </citation>
    <scope>NUCLEOTIDE SEQUENCE [LARGE SCALE GENOMIC DNA]</scope>
    <source>
        <strain evidence="2">SB210</strain>
    </source>
</reference>
<dbReference type="InParanoid" id="W7XKE6"/>
<organism evidence="1 2">
    <name type="scientific">Tetrahymena thermophila (strain SB210)</name>
    <dbReference type="NCBI Taxonomy" id="312017"/>
    <lineage>
        <taxon>Eukaryota</taxon>
        <taxon>Sar</taxon>
        <taxon>Alveolata</taxon>
        <taxon>Ciliophora</taxon>
        <taxon>Intramacronucleata</taxon>
        <taxon>Oligohymenophorea</taxon>
        <taxon>Hymenostomatida</taxon>
        <taxon>Tetrahymenina</taxon>
        <taxon>Tetrahymenidae</taxon>
        <taxon>Tetrahymena</taxon>
    </lineage>
</organism>
<dbReference type="AlphaFoldDB" id="W7XKE6"/>
<accession>W7XKE6</accession>
<dbReference type="SUPFAM" id="SSF52047">
    <property type="entry name" value="RNI-like"/>
    <property type="match status" value="1"/>
</dbReference>
<evidence type="ECO:0008006" key="3">
    <source>
        <dbReference type="Google" id="ProtNLM"/>
    </source>
</evidence>
<name>W7XKE6_TETTS</name>
<keyword evidence="2" id="KW-1185">Reference proteome</keyword>
<evidence type="ECO:0000313" key="1">
    <source>
        <dbReference type="EMBL" id="EWS76466.1"/>
    </source>
</evidence>
<sequence length="337" mass="40064">MKISSYLEDEQSYLNISQILSDAHNASILSLNFSNSLLRKRMIFKIISQRLQEYHQLRVFHLNIGFTYIPNSTMEIFLSGLSKCRTITKIKLDFQIDIFIKKRQDQKEDKKSLPNDKIAYLVADRLINCKNVQYISLNFSQIQQKEQDYKSFFKTLKNGHHFISIELILNNCNLDDFYLEQIGYILYENKNLHTFYLHVSNNNFKSMNSLFKIYIKQSNLQLKNLGQSDFATNKLQNFKLVASGFEANEQELIQFIQTFKYFSKLKSFELFISSKHNNIQLFTNTLLSIMKNLICISLNFNMLGDDQHMIMHQKNRFLKYWRKQKRIVCIRNLTIQQ</sequence>
<dbReference type="RefSeq" id="XP_012651000.1">
    <property type="nucleotide sequence ID" value="XM_012795546.1"/>
</dbReference>
<dbReference type="Proteomes" id="UP000009168">
    <property type="component" value="Unassembled WGS sequence"/>
</dbReference>
<evidence type="ECO:0000313" key="2">
    <source>
        <dbReference type="Proteomes" id="UP000009168"/>
    </source>
</evidence>